<reference evidence="7" key="1">
    <citation type="journal article" date="2020" name="Stud. Mycol.">
        <title>101 Dothideomycetes genomes: a test case for predicting lifestyles and emergence of pathogens.</title>
        <authorList>
            <person name="Haridas S."/>
            <person name="Albert R."/>
            <person name="Binder M."/>
            <person name="Bloem J."/>
            <person name="Labutti K."/>
            <person name="Salamov A."/>
            <person name="Andreopoulos B."/>
            <person name="Baker S."/>
            <person name="Barry K."/>
            <person name="Bills G."/>
            <person name="Bluhm B."/>
            <person name="Cannon C."/>
            <person name="Castanera R."/>
            <person name="Culley D."/>
            <person name="Daum C."/>
            <person name="Ezra D."/>
            <person name="Gonzalez J."/>
            <person name="Henrissat B."/>
            <person name="Kuo A."/>
            <person name="Liang C."/>
            <person name="Lipzen A."/>
            <person name="Lutzoni F."/>
            <person name="Magnuson J."/>
            <person name="Mondo S."/>
            <person name="Nolan M."/>
            <person name="Ohm R."/>
            <person name="Pangilinan J."/>
            <person name="Park H.-J."/>
            <person name="Ramirez L."/>
            <person name="Alfaro M."/>
            <person name="Sun H."/>
            <person name="Tritt A."/>
            <person name="Yoshinaga Y."/>
            <person name="Zwiers L.-H."/>
            <person name="Turgeon B."/>
            <person name="Goodwin S."/>
            <person name="Spatafora J."/>
            <person name="Crous P."/>
            <person name="Grigoriev I."/>
        </authorList>
    </citation>
    <scope>NUCLEOTIDE SEQUENCE</scope>
    <source>
        <strain evidence="7">ATCC 36951</strain>
    </source>
</reference>
<dbReference type="Proteomes" id="UP000799537">
    <property type="component" value="Unassembled WGS sequence"/>
</dbReference>
<organism evidence="7 8">
    <name type="scientific">Zasmidium cellare ATCC 36951</name>
    <dbReference type="NCBI Taxonomy" id="1080233"/>
    <lineage>
        <taxon>Eukaryota</taxon>
        <taxon>Fungi</taxon>
        <taxon>Dikarya</taxon>
        <taxon>Ascomycota</taxon>
        <taxon>Pezizomycotina</taxon>
        <taxon>Dothideomycetes</taxon>
        <taxon>Dothideomycetidae</taxon>
        <taxon>Mycosphaerellales</taxon>
        <taxon>Mycosphaerellaceae</taxon>
        <taxon>Zasmidium</taxon>
    </lineage>
</organism>
<evidence type="ECO:0000256" key="6">
    <source>
        <dbReference type="SAM" id="Phobius"/>
    </source>
</evidence>
<gene>
    <name evidence="7" type="ORF">M409DRAFT_65858</name>
</gene>
<evidence type="ECO:0000256" key="1">
    <source>
        <dbReference type="ARBA" id="ARBA00004651"/>
    </source>
</evidence>
<dbReference type="RefSeq" id="XP_033668639.1">
    <property type="nucleotide sequence ID" value="XM_033816698.1"/>
</dbReference>
<dbReference type="GeneID" id="54569970"/>
<dbReference type="GO" id="GO:0000287">
    <property type="term" value="F:magnesium ion binding"/>
    <property type="evidence" value="ECO:0007669"/>
    <property type="project" value="TreeGrafter"/>
</dbReference>
<dbReference type="EMBL" id="ML993592">
    <property type="protein sequence ID" value="KAF2167750.1"/>
    <property type="molecule type" value="Genomic_DNA"/>
</dbReference>
<name>A0A6A6CNN6_ZASCE</name>
<comment type="subcellular location">
    <subcellularLocation>
        <location evidence="1">Cell membrane</location>
        <topology evidence="1">Multi-pass membrane protein</topology>
    </subcellularLocation>
</comment>
<dbReference type="PANTHER" id="PTHR46494:SF1">
    <property type="entry name" value="CORA FAMILY METAL ION TRANSPORTER (EUROFUNG)"/>
    <property type="match status" value="1"/>
</dbReference>
<dbReference type="InterPro" id="IPR045863">
    <property type="entry name" value="CorA_TM1_TM2"/>
</dbReference>
<feature type="compositionally biased region" description="Basic and acidic residues" evidence="5">
    <location>
        <begin position="583"/>
        <end position="599"/>
    </location>
</feature>
<feature type="transmembrane region" description="Helical" evidence="6">
    <location>
        <begin position="554"/>
        <end position="573"/>
    </location>
</feature>
<feature type="region of interest" description="Disordered" evidence="5">
    <location>
        <begin position="583"/>
        <end position="606"/>
    </location>
</feature>
<dbReference type="PANTHER" id="PTHR46494">
    <property type="entry name" value="CORA FAMILY METAL ION TRANSPORTER (EUROFUNG)"/>
    <property type="match status" value="1"/>
</dbReference>
<evidence type="ECO:0000313" key="8">
    <source>
        <dbReference type="Proteomes" id="UP000799537"/>
    </source>
</evidence>
<dbReference type="GO" id="GO:0015095">
    <property type="term" value="F:magnesium ion transmembrane transporter activity"/>
    <property type="evidence" value="ECO:0007669"/>
    <property type="project" value="TreeGrafter"/>
</dbReference>
<proteinExistence type="predicted"/>
<dbReference type="Gene3D" id="1.20.58.340">
    <property type="entry name" value="Magnesium transport protein CorA, transmembrane region"/>
    <property type="match status" value="1"/>
</dbReference>
<keyword evidence="8" id="KW-1185">Reference proteome</keyword>
<dbReference type="AlphaFoldDB" id="A0A6A6CNN6"/>
<keyword evidence="4 6" id="KW-0472">Membrane</keyword>
<accession>A0A6A6CNN6</accession>
<evidence type="ECO:0000256" key="5">
    <source>
        <dbReference type="SAM" id="MobiDB-lite"/>
    </source>
</evidence>
<keyword evidence="2 6" id="KW-0812">Transmembrane</keyword>
<evidence type="ECO:0000256" key="2">
    <source>
        <dbReference type="ARBA" id="ARBA00022692"/>
    </source>
</evidence>
<keyword evidence="3 6" id="KW-1133">Transmembrane helix</keyword>
<sequence>MGQSQSTDNATGQVEKDYEIDELDSKQREDWIRWKGNEHAIIPHTDAAGDQYCIGDAYEGIKTKDQWEILNPGPYLQYIKHLSKTWPHLEYLGHWMEVSAAPPKWRYLQHFPVERANRAKRVNVSVIDYTNNEAKLRDFDDAAQLKEGLDAAPQSTEHAQVRLIVAEDLSRDLVDTLGSYYDIDPLFFLSHIGDYLFHNTRDPWAELPSLDLEARQRPHFCLQSLRGRYFGNETDFEKAEFESGTFNVLRRLDSDRSRKRLQDGLLDRKNASVVLTRSKTSLWVKPRKQGEPVTAILLVDPTVSTGNALWGGYRPFDPTPSMAQWKQDPEKEFEAPKRVKFFDDIKYWCGRLSPQDLDLVNHDPRCIALPVYKMILADWLTTLKYMIAQLGKIEWEFERPHWGEKPSDIDSLLKKLSPWRRNVGYYQTMIGEAIARLYPPEVRAPLHALGATSVPNGTDPAAAHFYIPDNHDNGVSALWVDFRNVKRQIDEIQVRLKSIETMATNGINIEESRRAVKQNKNLARLTFLATIFIPLNFTSSFLSISPDFASAHQSIWLFFAIGIPVTLLSLAVYRKQKKRFGPKKESERAIDERRREQRPPLKKMLTTVPWLNNTERQDTRLD</sequence>
<protein>
    <submittedName>
        <fullName evidence="7">Uncharacterized protein</fullName>
    </submittedName>
</protein>
<feature type="transmembrane region" description="Helical" evidence="6">
    <location>
        <begin position="522"/>
        <end position="542"/>
    </location>
</feature>
<dbReference type="OrthoDB" id="3231000at2759"/>
<evidence type="ECO:0000313" key="7">
    <source>
        <dbReference type="EMBL" id="KAF2167750.1"/>
    </source>
</evidence>
<dbReference type="GO" id="GO:0050897">
    <property type="term" value="F:cobalt ion binding"/>
    <property type="evidence" value="ECO:0007669"/>
    <property type="project" value="TreeGrafter"/>
</dbReference>
<dbReference type="SUPFAM" id="SSF144083">
    <property type="entry name" value="Magnesium transport protein CorA, transmembrane region"/>
    <property type="match status" value="1"/>
</dbReference>
<evidence type="ECO:0000256" key="4">
    <source>
        <dbReference type="ARBA" id="ARBA00023136"/>
    </source>
</evidence>
<dbReference type="GO" id="GO:0005886">
    <property type="term" value="C:plasma membrane"/>
    <property type="evidence" value="ECO:0007669"/>
    <property type="project" value="UniProtKB-SubCell"/>
</dbReference>
<dbReference type="GO" id="GO:0015087">
    <property type="term" value="F:cobalt ion transmembrane transporter activity"/>
    <property type="evidence" value="ECO:0007669"/>
    <property type="project" value="TreeGrafter"/>
</dbReference>
<evidence type="ECO:0000256" key="3">
    <source>
        <dbReference type="ARBA" id="ARBA00022989"/>
    </source>
</evidence>